<evidence type="ECO:0000256" key="1">
    <source>
        <dbReference type="SAM" id="SignalP"/>
    </source>
</evidence>
<dbReference type="InterPro" id="IPR003609">
    <property type="entry name" value="Pan_app"/>
</dbReference>
<evidence type="ECO:0000313" key="3">
    <source>
        <dbReference type="EMBL" id="CAG8737849.1"/>
    </source>
</evidence>
<feature type="non-terminal residue" evidence="3">
    <location>
        <position position="204"/>
    </location>
</feature>
<keyword evidence="1" id="KW-0732">Signal</keyword>
<name>A0A9N9NHC3_9GLOM</name>
<reference evidence="3" key="1">
    <citation type="submission" date="2021-06" db="EMBL/GenBank/DDBJ databases">
        <authorList>
            <person name="Kallberg Y."/>
            <person name="Tangrot J."/>
            <person name="Rosling A."/>
        </authorList>
    </citation>
    <scope>NUCLEOTIDE SEQUENCE</scope>
    <source>
        <strain evidence="3">IN212</strain>
    </source>
</reference>
<feature type="non-terminal residue" evidence="3">
    <location>
        <position position="1"/>
    </location>
</feature>
<feature type="signal peptide" evidence="1">
    <location>
        <begin position="1"/>
        <end position="20"/>
    </location>
</feature>
<evidence type="ECO:0000313" key="4">
    <source>
        <dbReference type="Proteomes" id="UP000789396"/>
    </source>
</evidence>
<gene>
    <name evidence="3" type="ORF">RFULGI_LOCUS12627</name>
</gene>
<dbReference type="Proteomes" id="UP000789396">
    <property type="component" value="Unassembled WGS sequence"/>
</dbReference>
<organism evidence="3 4">
    <name type="scientific">Racocetra fulgida</name>
    <dbReference type="NCBI Taxonomy" id="60492"/>
    <lineage>
        <taxon>Eukaryota</taxon>
        <taxon>Fungi</taxon>
        <taxon>Fungi incertae sedis</taxon>
        <taxon>Mucoromycota</taxon>
        <taxon>Glomeromycotina</taxon>
        <taxon>Glomeromycetes</taxon>
        <taxon>Diversisporales</taxon>
        <taxon>Gigasporaceae</taxon>
        <taxon>Racocetra</taxon>
    </lineage>
</organism>
<dbReference type="Gene3D" id="3.50.4.10">
    <property type="entry name" value="Hepatocyte Growth Factor"/>
    <property type="match status" value="1"/>
</dbReference>
<evidence type="ECO:0000259" key="2">
    <source>
        <dbReference type="Pfam" id="PF14295"/>
    </source>
</evidence>
<dbReference type="OrthoDB" id="2438285at2759"/>
<proteinExistence type="predicted"/>
<feature type="domain" description="Apple" evidence="2">
    <location>
        <begin position="137"/>
        <end position="166"/>
    </location>
</feature>
<feature type="chain" id="PRO_5040472871" evidence="1">
    <location>
        <begin position="21"/>
        <end position="204"/>
    </location>
</feature>
<dbReference type="EMBL" id="CAJVPZ010030864">
    <property type="protein sequence ID" value="CAG8737849.1"/>
    <property type="molecule type" value="Genomic_DNA"/>
</dbReference>
<dbReference type="Pfam" id="PF14295">
    <property type="entry name" value="PAN_4"/>
    <property type="match status" value="1"/>
</dbReference>
<accession>A0A9N9NHC3</accession>
<keyword evidence="4" id="KW-1185">Reference proteome</keyword>
<protein>
    <submittedName>
        <fullName evidence="3">433_t:CDS:1</fullName>
    </submittedName>
</protein>
<sequence>FILLIILFSSLLALTITVDARINNKPSRFNKHINAKPAHFNQHANDKQRICTLTEISTNTITITKSCESVPTPIPTSYDKNYDHCDGCKTKKTITVTPTTTECATPTPSCCQSRGSPGWNDLLNTGDGNGLSAYLNTTSTPQECCMICIADKTCVSWSWSKVDITRNCFITGNGTGNACVGATVSPSSLGSEGGTVRCSNGSNC</sequence>
<comment type="caution">
    <text evidence="3">The sequence shown here is derived from an EMBL/GenBank/DDBJ whole genome shotgun (WGS) entry which is preliminary data.</text>
</comment>
<dbReference type="AlphaFoldDB" id="A0A9N9NHC3"/>